<protein>
    <recommendedName>
        <fullName evidence="3">Secreted protein</fullName>
    </recommendedName>
</protein>
<keyword evidence="2" id="KW-1185">Reference proteome</keyword>
<dbReference type="Proteomes" id="UP001497516">
    <property type="component" value="Chromosome 6"/>
</dbReference>
<reference evidence="1 2" key="1">
    <citation type="submission" date="2024-04" db="EMBL/GenBank/DDBJ databases">
        <authorList>
            <person name="Fracassetti M."/>
        </authorList>
    </citation>
    <scope>NUCLEOTIDE SEQUENCE [LARGE SCALE GENOMIC DNA]</scope>
</reference>
<dbReference type="AlphaFoldDB" id="A0AAV2FDL1"/>
<accession>A0AAV2FDL1</accession>
<evidence type="ECO:0000313" key="2">
    <source>
        <dbReference type="Proteomes" id="UP001497516"/>
    </source>
</evidence>
<proteinExistence type="predicted"/>
<organism evidence="1 2">
    <name type="scientific">Linum trigynum</name>
    <dbReference type="NCBI Taxonomy" id="586398"/>
    <lineage>
        <taxon>Eukaryota</taxon>
        <taxon>Viridiplantae</taxon>
        <taxon>Streptophyta</taxon>
        <taxon>Embryophyta</taxon>
        <taxon>Tracheophyta</taxon>
        <taxon>Spermatophyta</taxon>
        <taxon>Magnoliopsida</taxon>
        <taxon>eudicotyledons</taxon>
        <taxon>Gunneridae</taxon>
        <taxon>Pentapetalae</taxon>
        <taxon>rosids</taxon>
        <taxon>fabids</taxon>
        <taxon>Malpighiales</taxon>
        <taxon>Linaceae</taxon>
        <taxon>Linum</taxon>
    </lineage>
</organism>
<evidence type="ECO:0000313" key="1">
    <source>
        <dbReference type="EMBL" id="CAL1396348.1"/>
    </source>
</evidence>
<sequence length="82" mass="9590">MYATMWAFTFQCGAMMATRYRCPFWALRRRKRRTGRLWLLTPVSRLAHELYTSAREGSLMFCFTLSVQNVSSMPRKALTSGE</sequence>
<evidence type="ECO:0008006" key="3">
    <source>
        <dbReference type="Google" id="ProtNLM"/>
    </source>
</evidence>
<gene>
    <name evidence="1" type="ORF">LTRI10_LOCUS36723</name>
</gene>
<dbReference type="EMBL" id="OZ034819">
    <property type="protein sequence ID" value="CAL1396348.1"/>
    <property type="molecule type" value="Genomic_DNA"/>
</dbReference>
<name>A0AAV2FDL1_9ROSI</name>